<dbReference type="EMBL" id="CAJNOC010004419">
    <property type="protein sequence ID" value="CAF1021102.1"/>
    <property type="molecule type" value="Genomic_DNA"/>
</dbReference>
<evidence type="ECO:0000259" key="7">
    <source>
        <dbReference type="PROSITE" id="PS50206"/>
    </source>
</evidence>
<dbReference type="SUPFAM" id="SSF52821">
    <property type="entry name" value="Rhodanese/Cell cycle control phosphatase"/>
    <property type="match status" value="1"/>
</dbReference>
<dbReference type="PANTHER" id="PTHR13297">
    <property type="entry name" value="TBC1 DOMAIN FAMILY MEMBER 23-RELATED"/>
    <property type="match status" value="1"/>
</dbReference>
<dbReference type="PANTHER" id="PTHR13297:SF5">
    <property type="entry name" value="TBC1 DOMAIN FAMILY MEMBER 23"/>
    <property type="match status" value="1"/>
</dbReference>
<dbReference type="InterPro" id="IPR036873">
    <property type="entry name" value="Rhodanese-like_dom_sf"/>
</dbReference>
<evidence type="ECO:0000313" key="9">
    <source>
        <dbReference type="Proteomes" id="UP000663879"/>
    </source>
</evidence>
<dbReference type="Gene3D" id="3.40.250.10">
    <property type="entry name" value="Rhodanese-like domain"/>
    <property type="match status" value="1"/>
</dbReference>
<dbReference type="InterPro" id="IPR035969">
    <property type="entry name" value="Rab-GAP_TBC_sf"/>
</dbReference>
<dbReference type="AlphaFoldDB" id="A0A814ICQ9"/>
<feature type="domain" description="Rab-GAP TBC" evidence="6">
    <location>
        <begin position="1"/>
        <end position="51"/>
    </location>
</feature>
<reference evidence="8" key="1">
    <citation type="submission" date="2021-02" db="EMBL/GenBank/DDBJ databases">
        <authorList>
            <person name="Nowell W R."/>
        </authorList>
    </citation>
    <scope>NUCLEOTIDE SEQUENCE</scope>
    <source>
        <strain evidence="8">Ploen Becks lab</strain>
    </source>
</reference>
<dbReference type="InterPro" id="IPR000195">
    <property type="entry name" value="Rab-GAP-TBC_dom"/>
</dbReference>
<comment type="subcellular location">
    <subcellularLocation>
        <location evidence="1">Golgi apparatus</location>
        <location evidence="1">trans-Golgi network</location>
    </subcellularLocation>
</comment>
<keyword evidence="3" id="KW-0217">Developmental protein</keyword>
<feature type="region of interest" description="Disordered" evidence="5">
    <location>
        <begin position="482"/>
        <end position="517"/>
    </location>
</feature>
<evidence type="ECO:0000256" key="3">
    <source>
        <dbReference type="ARBA" id="ARBA00022473"/>
    </source>
</evidence>
<protein>
    <recommendedName>
        <fullName evidence="2">TBC1 domain family member 23</fullName>
    </recommendedName>
</protein>
<dbReference type="GO" id="GO:0099041">
    <property type="term" value="P:vesicle tethering to Golgi"/>
    <property type="evidence" value="ECO:0007669"/>
    <property type="project" value="TreeGrafter"/>
</dbReference>
<dbReference type="CDD" id="cd20788">
    <property type="entry name" value="TBC1D23_C-like"/>
    <property type="match status" value="1"/>
</dbReference>
<comment type="caution">
    <text evidence="8">The sequence shown here is derived from an EMBL/GenBank/DDBJ whole genome shotgun (WGS) entry which is preliminary data.</text>
</comment>
<keyword evidence="9" id="KW-1185">Reference proteome</keyword>
<accession>A0A814ICQ9</accession>
<evidence type="ECO:0000256" key="4">
    <source>
        <dbReference type="ARBA" id="ARBA00023034"/>
    </source>
</evidence>
<evidence type="ECO:0000256" key="5">
    <source>
        <dbReference type="SAM" id="MobiDB-lite"/>
    </source>
</evidence>
<evidence type="ECO:0000256" key="1">
    <source>
        <dbReference type="ARBA" id="ARBA00004601"/>
    </source>
</evidence>
<dbReference type="SUPFAM" id="SSF47923">
    <property type="entry name" value="Ypt/Rab-GAP domain of gyp1p"/>
    <property type="match status" value="1"/>
</dbReference>
<dbReference type="OrthoDB" id="73307at2759"/>
<dbReference type="InterPro" id="IPR045799">
    <property type="entry name" value="TBC1D23_C"/>
</dbReference>
<organism evidence="8 9">
    <name type="scientific">Brachionus calyciflorus</name>
    <dbReference type="NCBI Taxonomy" id="104777"/>
    <lineage>
        <taxon>Eukaryota</taxon>
        <taxon>Metazoa</taxon>
        <taxon>Spiralia</taxon>
        <taxon>Gnathifera</taxon>
        <taxon>Rotifera</taxon>
        <taxon>Eurotatoria</taxon>
        <taxon>Monogononta</taxon>
        <taxon>Pseudotrocha</taxon>
        <taxon>Ploima</taxon>
        <taxon>Brachionidae</taxon>
        <taxon>Brachionus</taxon>
    </lineage>
</organism>
<name>A0A814ICQ9_9BILA</name>
<keyword evidence="4" id="KW-0333">Golgi apparatus</keyword>
<feature type="region of interest" description="Disordered" evidence="5">
    <location>
        <begin position="330"/>
        <end position="350"/>
    </location>
</feature>
<dbReference type="PROSITE" id="PS50086">
    <property type="entry name" value="TBC_RABGAP"/>
    <property type="match status" value="1"/>
</dbReference>
<evidence type="ECO:0000259" key="6">
    <source>
        <dbReference type="PROSITE" id="PS50086"/>
    </source>
</evidence>
<dbReference type="InterPro" id="IPR039755">
    <property type="entry name" value="TBC1D23"/>
</dbReference>
<proteinExistence type="predicted"/>
<dbReference type="PROSITE" id="PS50206">
    <property type="entry name" value="RHODANESE_3"/>
    <property type="match status" value="1"/>
</dbReference>
<dbReference type="GO" id="GO:0005802">
    <property type="term" value="C:trans-Golgi network"/>
    <property type="evidence" value="ECO:0007669"/>
    <property type="project" value="TreeGrafter"/>
</dbReference>
<evidence type="ECO:0000313" key="8">
    <source>
        <dbReference type="EMBL" id="CAF1021102.1"/>
    </source>
</evidence>
<dbReference type="InterPro" id="IPR001763">
    <property type="entry name" value="Rhodanese-like_dom"/>
</dbReference>
<gene>
    <name evidence="8" type="ORF">OXX778_LOCUS17384</name>
</gene>
<sequence length="554" mass="62535">MLYHDPELCAFLDTKKISPDSYAHLWFRSLFAANSNLQVILNLWDMYFQLGDQFLIFFMSLILLFNIRDEIMAAGDMDRAELTKMILSSPLSLNVDDLMDFNTLCQHFAAKTPQSFRKEYKKPLFEGVALEKKASKIYQALCLPVSVDELLQANQLGSGVRYFIIDCRPAEKYNASHYATAFHLDANLMLENPSEFNQSVEGLLAAQKQAIDAGSVAGGQHLCFMGSGNDEEDKYVNMVVSNFLQRKINFVSLALGGYEELKNVIEDPEMIVGTNVHNSRYKFTEEWVKKLNASQSSTSMLNKFSSVFKTKSFDIKDKLKDYINNSLTVSNPSMDSNSKKTDVNKKQSTKHVSATDKIGKLYRNQGNLFAIDDSNAEDSPADTAVENVNLKVWLEKPDVLHKFKCFYREKREGSKLEWIPGYLLLTKTHLYGLTQPSNGKNGMAQISVRHHLNSIIKIATKSHCPEIISFTYGEKIAKSSFSKKAPSQESTTEDKLEQTKEEASVSNNEADSKSQDIPEYDIKGKEWFYVPDYAGEAASAVKLQILEIVDLTSH</sequence>
<dbReference type="Gene3D" id="1.10.472.80">
    <property type="entry name" value="Ypt/Rab-GAP domain of gyp1p, domain 3"/>
    <property type="match status" value="1"/>
</dbReference>
<feature type="domain" description="Rhodanese" evidence="7">
    <location>
        <begin position="158"/>
        <end position="270"/>
    </location>
</feature>
<dbReference type="GO" id="GO:0042147">
    <property type="term" value="P:retrograde transport, endosome to Golgi"/>
    <property type="evidence" value="ECO:0007669"/>
    <property type="project" value="InterPro"/>
</dbReference>
<dbReference type="Pfam" id="PF00566">
    <property type="entry name" value="RabGAP-TBC"/>
    <property type="match status" value="1"/>
</dbReference>
<dbReference type="Proteomes" id="UP000663879">
    <property type="component" value="Unassembled WGS sequence"/>
</dbReference>
<dbReference type="Pfam" id="PF19430">
    <property type="entry name" value="TBC1D23_C"/>
    <property type="match status" value="1"/>
</dbReference>
<evidence type="ECO:0000256" key="2">
    <source>
        <dbReference type="ARBA" id="ARBA00014207"/>
    </source>
</evidence>
<dbReference type="GO" id="GO:0005829">
    <property type="term" value="C:cytosol"/>
    <property type="evidence" value="ECO:0007669"/>
    <property type="project" value="GOC"/>
</dbReference>
<feature type="compositionally biased region" description="Basic and acidic residues" evidence="5">
    <location>
        <begin position="492"/>
        <end position="503"/>
    </location>
</feature>